<comment type="caution">
    <text evidence="1">The sequence shown here is derived from an EMBL/GenBank/DDBJ whole genome shotgun (WGS) entry which is preliminary data.</text>
</comment>
<evidence type="ECO:0008006" key="3">
    <source>
        <dbReference type="Google" id="ProtNLM"/>
    </source>
</evidence>
<dbReference type="Gene3D" id="3.90.550.10">
    <property type="entry name" value="Spore Coat Polysaccharide Biosynthesis Protein SpsA, Chain A"/>
    <property type="match status" value="1"/>
</dbReference>
<evidence type="ECO:0000313" key="1">
    <source>
        <dbReference type="EMBL" id="RJS45430.1"/>
    </source>
</evidence>
<dbReference type="EMBL" id="QYRP01000002">
    <property type="protein sequence ID" value="RJS45430.1"/>
    <property type="molecule type" value="Genomic_DNA"/>
</dbReference>
<dbReference type="InterPro" id="IPR029044">
    <property type="entry name" value="Nucleotide-diphossugar_trans"/>
</dbReference>
<dbReference type="SUPFAM" id="SSF53448">
    <property type="entry name" value="Nucleotide-diphospho-sugar transferases"/>
    <property type="match status" value="1"/>
</dbReference>
<organism evidence="1 2">
    <name type="scientific">Nocardioides cavernaquae</name>
    <dbReference type="NCBI Taxonomy" id="2321396"/>
    <lineage>
        <taxon>Bacteria</taxon>
        <taxon>Bacillati</taxon>
        <taxon>Actinomycetota</taxon>
        <taxon>Actinomycetes</taxon>
        <taxon>Propionibacteriales</taxon>
        <taxon>Nocardioidaceae</taxon>
        <taxon>Nocardioides</taxon>
    </lineage>
</organism>
<dbReference type="RefSeq" id="WP_120059330.1">
    <property type="nucleotide sequence ID" value="NZ_QYRP01000002.1"/>
</dbReference>
<accession>A0A3A5HBL6</accession>
<dbReference type="OrthoDB" id="5180856at2"/>
<gene>
    <name evidence="1" type="ORF">D4739_03800</name>
</gene>
<dbReference type="AlphaFoldDB" id="A0A3A5HBL6"/>
<reference evidence="2" key="1">
    <citation type="submission" date="2018-09" db="EMBL/GenBank/DDBJ databases">
        <authorList>
            <person name="Zhu H."/>
        </authorList>
    </citation>
    <scope>NUCLEOTIDE SEQUENCE [LARGE SCALE GENOMIC DNA]</scope>
    <source>
        <strain evidence="2">K1W22B-1</strain>
    </source>
</reference>
<keyword evidence="2" id="KW-1185">Reference proteome</keyword>
<dbReference type="Proteomes" id="UP000276542">
    <property type="component" value="Unassembled WGS sequence"/>
</dbReference>
<proteinExistence type="predicted"/>
<evidence type="ECO:0000313" key="2">
    <source>
        <dbReference type="Proteomes" id="UP000276542"/>
    </source>
</evidence>
<sequence>MLSTPVVLIVFRRPEVTRRNIDALRKVQPTELFVIADGPRPGRPEEAAQCEAVHAVLREVDWDCTIHTKYAERNLGLEANVELGLDWVFSQVDRAIVLEDDCIADPSFFAYCEDLLSRYREEKRVWLIAGDNKLVPRRMFQGRSYDFASWASVWGWATWADRWQAHRALFPRDHAGAEERVNSTPRTADATRPTPAIPRREALVTDKAFEHFSNVAVDTDGDSRGWDHHYWVTIMSEGGLCATPAYNTIENDGYGEGATHTRSAKAPTPAEPMPFPLVHPPAVELNKDVQAELELVLLRIDGRLSRVVRKVIRPLWMRAIVRKVITQPLIWRFVRKILAR</sequence>
<name>A0A3A5HBL6_9ACTN</name>
<protein>
    <recommendedName>
        <fullName evidence="3">Glycosyltransferase family 2 protein</fullName>
    </recommendedName>
</protein>